<evidence type="ECO:0000313" key="4">
    <source>
        <dbReference type="Proteomes" id="UP000325440"/>
    </source>
</evidence>
<feature type="region of interest" description="Disordered" evidence="1">
    <location>
        <begin position="1571"/>
        <end position="1825"/>
    </location>
</feature>
<feature type="compositionally biased region" description="Polar residues" evidence="1">
    <location>
        <begin position="1749"/>
        <end position="1774"/>
    </location>
</feature>
<dbReference type="InterPro" id="IPR001932">
    <property type="entry name" value="PPM-type_phosphatase-like_dom"/>
</dbReference>
<feature type="compositionally biased region" description="Low complexity" evidence="1">
    <location>
        <begin position="1582"/>
        <end position="1724"/>
    </location>
</feature>
<dbReference type="PANTHER" id="PTHR13832:SF818">
    <property type="entry name" value="SD03870P"/>
    <property type="match status" value="1"/>
</dbReference>
<feature type="region of interest" description="Disordered" evidence="1">
    <location>
        <begin position="1471"/>
        <end position="1494"/>
    </location>
</feature>
<reference evidence="3 4" key="1">
    <citation type="submission" date="2019-08" db="EMBL/GenBank/DDBJ databases">
        <authorList>
            <person name="Alioto T."/>
            <person name="Alioto T."/>
            <person name="Gomez Garrido J."/>
        </authorList>
    </citation>
    <scope>NUCLEOTIDE SEQUENCE [LARGE SCALE GENOMIC DNA]</scope>
</reference>
<dbReference type="SUPFAM" id="SSF81606">
    <property type="entry name" value="PP2C-like"/>
    <property type="match status" value="1"/>
</dbReference>
<proteinExistence type="predicted"/>
<dbReference type="EMBL" id="CABPRJ010000955">
    <property type="protein sequence ID" value="VVC32349.1"/>
    <property type="molecule type" value="Genomic_DNA"/>
</dbReference>
<feature type="domain" description="PPM-type phosphatase" evidence="2">
    <location>
        <begin position="126"/>
        <end position="386"/>
    </location>
</feature>
<dbReference type="CDD" id="cd00143">
    <property type="entry name" value="PP2Cc"/>
    <property type="match status" value="1"/>
</dbReference>
<protein>
    <submittedName>
        <fullName evidence="3">PPM-type phosphatase domain,Ataxin-2, C-terminal</fullName>
    </submittedName>
</protein>
<evidence type="ECO:0000259" key="2">
    <source>
        <dbReference type="PROSITE" id="PS51746"/>
    </source>
</evidence>
<dbReference type="GO" id="GO:0004722">
    <property type="term" value="F:protein serine/threonine phosphatase activity"/>
    <property type="evidence" value="ECO:0007669"/>
    <property type="project" value="InterPro"/>
</dbReference>
<dbReference type="SMART" id="SM00331">
    <property type="entry name" value="PP2C_SIG"/>
    <property type="match status" value="1"/>
</dbReference>
<feature type="compositionally biased region" description="Acidic residues" evidence="1">
    <location>
        <begin position="454"/>
        <end position="463"/>
    </location>
</feature>
<evidence type="ECO:0000313" key="3">
    <source>
        <dbReference type="EMBL" id="VVC32349.1"/>
    </source>
</evidence>
<sequence length="1825" mass="205428">MMDDRWQTFFETFPSTVTTEQLPVKLPRFDLDLSDLAGAAADWCHQYLKDRKCPCDLIVILTKIIINNLRIQWAAEPKSFGYRPEHRDYQALWLMKRIIEELNEVCLNFTTNNPDHLLKPMLTSVWWSSFTLKNTRRQMEDYIAVVPYLHTLFDIKDFGEASFYAVYDGHNGLDAAVYSSMYLHQFLVQSEHYPTNPESALYEAFFTTDKGFTQKTEKYNLVSGTTAVCALYRPQEKKLYVGWAGDSIAILWKNGTPLCLVNKHVPERDDETQRIKNEGGMISNCQGIWRVDGQLAVSRAIGDVKYKPHITCQPEMRTLVLDGNEEFLVLGSDGLWEDVTPEDISEIIYDELLETDGDVSEVSNKLCFKSKAQGSTDNISVITVFLQDPKELVAKRRAVIMETAMEQRNATATLASYGQDTGDFGPETDVDTPDDQISLTKPLKVEGEANVIDESGEDSEEDGGGWNYYKKSDTEDTTKKVYQGEVNDQITGTNFDAEDMDYKLNPDAPEFVPVSSPPANHAQRFLNMDNDDFISSSPQKYKESIENVDVPDENDFTNEIKVHAADLSKLNNPFEPSDESTMLNGIKSLNEDVTEQDETENSFVFQNEHISNHNSNEYQKPFHSGNKIDLDQVQDLTDLVDYDNEDEDTQNNTYKSDPFISIMETSKINEFISTNGNNELQNESDIKLNNDFSLGEHIKYEHDMNSKNVDDTISTVNATIGSTLQFDDTSFKHDEDLRNEFSEENHIDKSAQYDSYNKLNDSVSTTGAVLGSEPNTPIQMDNQSTFESENDDDQFSEPFKQRLQFNQFDENNDKENHDPFCFEQTEDPAGIIPNVVHEVNEVVHETHHDDTFVSNDSSNEKQGSESIKHEPVDEPICIKEKAKPIHSVYEQEYLPESDFSASTHEALLNTTESVSNQHENNINTEQLEQQIIENHVETKQEYDGEYQKVDEHLKQDQYTLDNYRDHYSLEPKDTDDVELEDSDVDEIKYHAEGLKQEFDNDDTSDYEAEKMVVNSVHNEIENLSSEHNSVSDENKHVVDVNLEKNAADYIENHIDNSETMMPIEDININPAHNVADDLQNFVKDSLQSNYDIIAIQNSTENIERGNVNDSEIKPSKARDNLILVDEFNKETLENILRQDRNNDGLMHGFIEYEKRGDVYEIVHRHIHDCVQEVEVIAEISGDEDFREKVLAISEMKRNQVNNFQQEIDFIPEVEHNLVNDFKQENDVISEDKHSLVDDIKQESHANFEVKDSLVNDFKQKSHVISEVEDSLVNDFKQKSHVISEVEDSLVNDFEVENPDISEVKHSAVDDLKQEDNFNKVEHNDIEDVISEHLNTTEIAYNNIDSKQEPTDVDKIENNSVENLKQNYSVVSEFVQGHNDDFQEHHEIESVQNHTVDSDEEMHSSMIIHSNVENNIPQPYCSANDALLIKEPDMMCTSMTFEENFQNRNMSDSLYVMETSSDYFGEEIQPNTQFEKSVDEPKAEEQSSNIDNEHIESEKIQNEILTETKSELDSESKVEEVKTEATEMNKLSSIDVVEKVDVQEENNKVAEIAVAAAVGAATVAAVTGVSLASKKSAPKKIETTVSKAKTTTTKTTSPKPLVSKSSAPILKKTTALSTTSKPLSRPTTTPSTTSKPTANVRPTTALKTTALKSTTAPIKTAPKPAAKTSTTMSRPAPTKTTPTTARVSLTKTTPTASPKTPTSPKTASATKLTTTAKTTPRTSTSISKQPLTNGSPKPASRPISAPAKKTLSSTTNGTTKLTNGDVSKVSSTTKPPISLATRMSLAPPKLPPKVKVAPKTAPPAAMPGPIRRPKAPITKKTETATS</sequence>
<dbReference type="PANTHER" id="PTHR13832">
    <property type="entry name" value="PROTEIN PHOSPHATASE 2C"/>
    <property type="match status" value="1"/>
</dbReference>
<feature type="region of interest" description="Disordered" evidence="1">
    <location>
        <begin position="850"/>
        <end position="870"/>
    </location>
</feature>
<name>A0A5E4MR53_9HEMI</name>
<feature type="compositionally biased region" description="Basic and acidic residues" evidence="1">
    <location>
        <begin position="1475"/>
        <end position="1494"/>
    </location>
</feature>
<dbReference type="SMART" id="SM00332">
    <property type="entry name" value="PP2Cc"/>
    <property type="match status" value="1"/>
</dbReference>
<dbReference type="InterPro" id="IPR015655">
    <property type="entry name" value="PP2C"/>
</dbReference>
<feature type="compositionally biased region" description="Polar residues" evidence="1">
    <location>
        <begin position="1725"/>
        <end position="1734"/>
    </location>
</feature>
<dbReference type="Pfam" id="PF00481">
    <property type="entry name" value="PP2C"/>
    <property type="match status" value="1"/>
</dbReference>
<dbReference type="Proteomes" id="UP000325440">
    <property type="component" value="Unassembled WGS sequence"/>
</dbReference>
<feature type="compositionally biased region" description="Basic and acidic residues" evidence="1">
    <location>
        <begin position="858"/>
        <end position="870"/>
    </location>
</feature>
<evidence type="ECO:0000256" key="1">
    <source>
        <dbReference type="SAM" id="MobiDB-lite"/>
    </source>
</evidence>
<dbReference type="InterPro" id="IPR036457">
    <property type="entry name" value="PPM-type-like_dom_sf"/>
</dbReference>
<dbReference type="Gene3D" id="3.60.40.10">
    <property type="entry name" value="PPM-type phosphatase domain"/>
    <property type="match status" value="1"/>
</dbReference>
<organism evidence="3 4">
    <name type="scientific">Cinara cedri</name>
    <dbReference type="NCBI Taxonomy" id="506608"/>
    <lineage>
        <taxon>Eukaryota</taxon>
        <taxon>Metazoa</taxon>
        <taxon>Ecdysozoa</taxon>
        <taxon>Arthropoda</taxon>
        <taxon>Hexapoda</taxon>
        <taxon>Insecta</taxon>
        <taxon>Pterygota</taxon>
        <taxon>Neoptera</taxon>
        <taxon>Paraneoptera</taxon>
        <taxon>Hemiptera</taxon>
        <taxon>Sternorrhyncha</taxon>
        <taxon>Aphidomorpha</taxon>
        <taxon>Aphidoidea</taxon>
        <taxon>Aphididae</taxon>
        <taxon>Lachninae</taxon>
        <taxon>Cinara</taxon>
    </lineage>
</organism>
<dbReference type="OrthoDB" id="416093at2759"/>
<accession>A0A5E4MR53</accession>
<feature type="region of interest" description="Disordered" evidence="1">
    <location>
        <begin position="452"/>
        <end position="472"/>
    </location>
</feature>
<dbReference type="PROSITE" id="PS51746">
    <property type="entry name" value="PPM_2"/>
    <property type="match status" value="1"/>
</dbReference>
<keyword evidence="4" id="KW-1185">Reference proteome</keyword>
<gene>
    <name evidence="3" type="ORF">CINCED_3A015692</name>
</gene>